<evidence type="ECO:0000313" key="2">
    <source>
        <dbReference type="EMBL" id="MBP1971630.1"/>
    </source>
</evidence>
<name>A0ABS4IM35_9BACI</name>
<organism evidence="2 3">
    <name type="scientific">Virgibacillus natechei</name>
    <dbReference type="NCBI Taxonomy" id="1216297"/>
    <lineage>
        <taxon>Bacteria</taxon>
        <taxon>Bacillati</taxon>
        <taxon>Bacillota</taxon>
        <taxon>Bacilli</taxon>
        <taxon>Bacillales</taxon>
        <taxon>Bacillaceae</taxon>
        <taxon>Virgibacillus</taxon>
    </lineage>
</organism>
<reference evidence="2 3" key="1">
    <citation type="submission" date="2021-03" db="EMBL/GenBank/DDBJ databases">
        <title>Genomic Encyclopedia of Type Strains, Phase IV (KMG-IV): sequencing the most valuable type-strain genomes for metagenomic binning, comparative biology and taxonomic classification.</title>
        <authorList>
            <person name="Goeker M."/>
        </authorList>
    </citation>
    <scope>NUCLEOTIDE SEQUENCE [LARGE SCALE GENOMIC DNA]</scope>
    <source>
        <strain evidence="2 3">DSM 25609</strain>
    </source>
</reference>
<dbReference type="RefSeq" id="WP_209464649.1">
    <property type="nucleotide sequence ID" value="NZ_CP110224.1"/>
</dbReference>
<gene>
    <name evidence="2" type="ORF">J2Z83_003781</name>
</gene>
<feature type="region of interest" description="Disordered" evidence="1">
    <location>
        <begin position="1"/>
        <end position="23"/>
    </location>
</feature>
<proteinExistence type="predicted"/>
<keyword evidence="3" id="KW-1185">Reference proteome</keyword>
<dbReference type="Proteomes" id="UP001519345">
    <property type="component" value="Unassembled WGS sequence"/>
</dbReference>
<dbReference type="EMBL" id="JAGGKX010000029">
    <property type="protein sequence ID" value="MBP1971630.1"/>
    <property type="molecule type" value="Genomic_DNA"/>
</dbReference>
<protein>
    <submittedName>
        <fullName evidence="2">Uncharacterized protein</fullName>
    </submittedName>
</protein>
<comment type="caution">
    <text evidence="2">The sequence shown here is derived from an EMBL/GenBank/DDBJ whole genome shotgun (WGS) entry which is preliminary data.</text>
</comment>
<evidence type="ECO:0000313" key="3">
    <source>
        <dbReference type="Proteomes" id="UP001519345"/>
    </source>
</evidence>
<accession>A0ABS4IM35</accession>
<evidence type="ECO:0000256" key="1">
    <source>
        <dbReference type="SAM" id="MobiDB-lite"/>
    </source>
</evidence>
<sequence length="49" mass="5996">MDHPDVEKIERTGYAEPQPKLKEYPGEYWDPIEWMKENSLRKQAKKEIY</sequence>